<dbReference type="Pfam" id="PF04542">
    <property type="entry name" value="Sigma70_r2"/>
    <property type="match status" value="1"/>
</dbReference>
<dbReference type="PANTHER" id="PTHR43133:SF46">
    <property type="entry name" value="RNA POLYMERASE SIGMA-70 FACTOR ECF SUBFAMILY"/>
    <property type="match status" value="1"/>
</dbReference>
<dbReference type="InterPro" id="IPR039425">
    <property type="entry name" value="RNA_pol_sigma-70-like"/>
</dbReference>
<evidence type="ECO:0000256" key="3">
    <source>
        <dbReference type="ARBA" id="ARBA00023082"/>
    </source>
</evidence>
<evidence type="ECO:0000313" key="7">
    <source>
        <dbReference type="EMBL" id="MUH35238.1"/>
    </source>
</evidence>
<dbReference type="GO" id="GO:0016987">
    <property type="term" value="F:sigma factor activity"/>
    <property type="evidence" value="ECO:0007669"/>
    <property type="project" value="UniProtKB-KW"/>
</dbReference>
<comment type="caution">
    <text evidence="7">The sequence shown here is derived from an EMBL/GenBank/DDBJ whole genome shotgun (WGS) entry which is preliminary data.</text>
</comment>
<dbReference type="GO" id="GO:0006352">
    <property type="term" value="P:DNA-templated transcription initiation"/>
    <property type="evidence" value="ECO:0007669"/>
    <property type="project" value="InterPro"/>
</dbReference>
<keyword evidence="2" id="KW-0805">Transcription regulation</keyword>
<dbReference type="RefSeq" id="WP_155599115.1">
    <property type="nucleotide sequence ID" value="NZ_RCNR01000007.1"/>
</dbReference>
<dbReference type="InterPro" id="IPR013249">
    <property type="entry name" value="RNA_pol_sigma70_r4_t2"/>
</dbReference>
<dbReference type="Pfam" id="PF08281">
    <property type="entry name" value="Sigma70_r4_2"/>
    <property type="match status" value="1"/>
</dbReference>
<evidence type="ECO:0000256" key="2">
    <source>
        <dbReference type="ARBA" id="ARBA00023015"/>
    </source>
</evidence>
<proteinExistence type="inferred from homology"/>
<dbReference type="InterPro" id="IPR014327">
    <property type="entry name" value="RNA_pol_sigma70_bacteroid"/>
</dbReference>
<dbReference type="InterPro" id="IPR014284">
    <property type="entry name" value="RNA_pol_sigma-70_dom"/>
</dbReference>
<evidence type="ECO:0000259" key="5">
    <source>
        <dbReference type="Pfam" id="PF04542"/>
    </source>
</evidence>
<dbReference type="Proteomes" id="UP000540519">
    <property type="component" value="Unassembled WGS sequence"/>
</dbReference>
<dbReference type="Gene3D" id="1.10.10.10">
    <property type="entry name" value="Winged helix-like DNA-binding domain superfamily/Winged helix DNA-binding domain"/>
    <property type="match status" value="1"/>
</dbReference>
<dbReference type="SUPFAM" id="SSF88946">
    <property type="entry name" value="Sigma2 domain of RNA polymerase sigma factors"/>
    <property type="match status" value="1"/>
</dbReference>
<accession>A0A7X3D178</accession>
<gene>
    <name evidence="7" type="ORF">D9O36_05245</name>
</gene>
<evidence type="ECO:0000256" key="4">
    <source>
        <dbReference type="ARBA" id="ARBA00023163"/>
    </source>
</evidence>
<dbReference type="Gene3D" id="1.10.1740.10">
    <property type="match status" value="1"/>
</dbReference>
<feature type="domain" description="RNA polymerase sigma factor 70 region 4 type 2" evidence="6">
    <location>
        <begin position="123"/>
        <end position="171"/>
    </location>
</feature>
<dbReference type="EMBL" id="RCNR01000007">
    <property type="protein sequence ID" value="MUH35238.1"/>
    <property type="molecule type" value="Genomic_DNA"/>
</dbReference>
<reference evidence="7 8" key="1">
    <citation type="journal article" date="2019" name="Mar. Drugs">
        <title>Comparative Genomics and CAZyme Genome Repertoires of Marine Zobellia amurskyensis KMM 3526(T) and Zobellia laminariae KMM 3676(T).</title>
        <authorList>
            <person name="Chernysheva N."/>
            <person name="Bystritskaya E."/>
            <person name="Stenkova A."/>
            <person name="Golovkin I."/>
            <person name="Nedashkovskaya O."/>
            <person name="Isaeva M."/>
        </authorList>
    </citation>
    <scope>NUCLEOTIDE SEQUENCE [LARGE SCALE GENOMIC DNA]</scope>
    <source>
        <strain evidence="7 8">KMM 3526</strain>
    </source>
</reference>
<dbReference type="InterPro" id="IPR013324">
    <property type="entry name" value="RNA_pol_sigma_r3/r4-like"/>
</dbReference>
<sequence length="196" mass="23473">MIQTDFSNSIHLIEHLKNGDERAYEYLVDIYHHRLCIYASSLVNDKDQAEDIVQNVFIKTWERRDNLKTDFTIKSFLYKSVHNEFIDQYRKQKSVTALEKKYIEELERFTEKDEIFFEKLLGIVQQEIQNLPPKCRKIFLMSKQEGFSNIEIAEQLNLSKKTIEYHITKAFAILRQKANNDIGPILFLLYRFRNIK</sequence>
<dbReference type="NCBIfam" id="TIGR02985">
    <property type="entry name" value="Sig70_bacteroi1"/>
    <property type="match status" value="1"/>
</dbReference>
<dbReference type="InterPro" id="IPR013325">
    <property type="entry name" value="RNA_pol_sigma_r2"/>
</dbReference>
<name>A0A7X3D178_9FLAO</name>
<dbReference type="AlphaFoldDB" id="A0A7X3D178"/>
<dbReference type="NCBIfam" id="TIGR02937">
    <property type="entry name" value="sigma70-ECF"/>
    <property type="match status" value="1"/>
</dbReference>
<dbReference type="InterPro" id="IPR007627">
    <property type="entry name" value="RNA_pol_sigma70_r2"/>
</dbReference>
<feature type="domain" description="RNA polymerase sigma-70 region 2" evidence="5">
    <location>
        <begin position="27"/>
        <end position="93"/>
    </location>
</feature>
<evidence type="ECO:0000313" key="8">
    <source>
        <dbReference type="Proteomes" id="UP000540519"/>
    </source>
</evidence>
<evidence type="ECO:0000256" key="1">
    <source>
        <dbReference type="ARBA" id="ARBA00010641"/>
    </source>
</evidence>
<keyword evidence="8" id="KW-1185">Reference proteome</keyword>
<evidence type="ECO:0000259" key="6">
    <source>
        <dbReference type="Pfam" id="PF08281"/>
    </source>
</evidence>
<dbReference type="OrthoDB" id="1100095at2"/>
<keyword evidence="4" id="KW-0804">Transcription</keyword>
<organism evidence="7 8">
    <name type="scientific">Zobellia amurskyensis</name>
    <dbReference type="NCBI Taxonomy" id="248905"/>
    <lineage>
        <taxon>Bacteria</taxon>
        <taxon>Pseudomonadati</taxon>
        <taxon>Bacteroidota</taxon>
        <taxon>Flavobacteriia</taxon>
        <taxon>Flavobacteriales</taxon>
        <taxon>Flavobacteriaceae</taxon>
        <taxon>Zobellia</taxon>
    </lineage>
</organism>
<dbReference type="PANTHER" id="PTHR43133">
    <property type="entry name" value="RNA POLYMERASE ECF-TYPE SIGMA FACTO"/>
    <property type="match status" value="1"/>
</dbReference>
<protein>
    <submittedName>
        <fullName evidence="7">RNA polymerase sigma-70 factor</fullName>
    </submittedName>
</protein>
<comment type="similarity">
    <text evidence="1">Belongs to the sigma-70 factor family. ECF subfamily.</text>
</comment>
<keyword evidence="3" id="KW-0731">Sigma factor</keyword>
<dbReference type="GO" id="GO:0003677">
    <property type="term" value="F:DNA binding"/>
    <property type="evidence" value="ECO:0007669"/>
    <property type="project" value="InterPro"/>
</dbReference>
<dbReference type="SUPFAM" id="SSF88659">
    <property type="entry name" value="Sigma3 and sigma4 domains of RNA polymerase sigma factors"/>
    <property type="match status" value="1"/>
</dbReference>
<dbReference type="InterPro" id="IPR036388">
    <property type="entry name" value="WH-like_DNA-bd_sf"/>
</dbReference>